<dbReference type="EMBL" id="CAJNIZ010018002">
    <property type="protein sequence ID" value="CAE7405292.1"/>
    <property type="molecule type" value="Genomic_DNA"/>
</dbReference>
<protein>
    <submittedName>
        <fullName evidence="3">Uncharacterized protein</fullName>
    </submittedName>
</protein>
<evidence type="ECO:0000256" key="1">
    <source>
        <dbReference type="SAM" id="MobiDB-lite"/>
    </source>
</evidence>
<proteinExistence type="predicted"/>
<keyword evidence="4" id="KW-1185">Reference proteome</keyword>
<keyword evidence="2" id="KW-0472">Membrane</keyword>
<gene>
    <name evidence="3" type="ORF">SPIL2461_LOCUS9998</name>
</gene>
<keyword evidence="2" id="KW-0812">Transmembrane</keyword>
<comment type="caution">
    <text evidence="3">The sequence shown here is derived from an EMBL/GenBank/DDBJ whole genome shotgun (WGS) entry which is preliminary data.</text>
</comment>
<dbReference type="AlphaFoldDB" id="A0A812QVK5"/>
<accession>A0A812QVK5</accession>
<feature type="transmembrane region" description="Helical" evidence="2">
    <location>
        <begin position="423"/>
        <end position="445"/>
    </location>
</feature>
<feature type="transmembrane region" description="Helical" evidence="2">
    <location>
        <begin position="493"/>
        <end position="514"/>
    </location>
</feature>
<evidence type="ECO:0000313" key="4">
    <source>
        <dbReference type="Proteomes" id="UP000649617"/>
    </source>
</evidence>
<feature type="transmembrane region" description="Helical" evidence="2">
    <location>
        <begin position="115"/>
        <end position="137"/>
    </location>
</feature>
<evidence type="ECO:0000313" key="3">
    <source>
        <dbReference type="EMBL" id="CAE7405292.1"/>
    </source>
</evidence>
<feature type="transmembrane region" description="Helical" evidence="2">
    <location>
        <begin position="55"/>
        <end position="77"/>
    </location>
</feature>
<sequence length="663" mass="73557">MCLGAFFHGIYAIARNGLWDDPAEAVTGSIYKRFQKVVERSNLKEDAAIYLTWRFSYLICHTVFAIIWGVASIRSWIPERASYDQMIAQFPSTIQASRFETFVTLVSWWEPFLKYVWATSFLLVLCAVVLASPALAVRHATLSRRLVWFSWVWNFVTPFKILMVFPIRSTIDWPGVQEDLCVTVVSRALRSPGIDISSALASLQEQNLQGQSALQSLQTAVQEQSSQDVTINDLPVRTWCQQQGSNWHNVFCAEVMRCVITADQRCREQVCAGAPASEQNMCQTRCLEYAPSSQRPEAVAFTNSMATECAEFQSNGWGGSTPNRTTPNSTTGFPDGLNLPSECAEVATQQMQMFNMLTQQQQESSEEQCSYATLAVNNVDFIAGILVGAQAGMLLIPSALSILGGLAESLYNVKALFPGHQEVPWILVLTSFQALPIYAAMLAVIQQLMGNAMLTVSCISFVLWIVLPAFTGMRSRKLHAGSEGRWNFYRKVWVEYGLRVPLIIAIGLSVSNFMRDWLGTDFLQDRNPLPILIFSALEYYARKTLTAVAGTDVMISTFLQSETWRAAFTEQDIAANKDRIDALCPILLSSSKTHASPADVAESETKLQEDASSPQQPQNTTKGDAQSLVVSPHEVQEVHEVHVSDGGEVNESSDIDNKSSSLH</sequence>
<feature type="compositionally biased region" description="Basic and acidic residues" evidence="1">
    <location>
        <begin position="634"/>
        <end position="645"/>
    </location>
</feature>
<name>A0A812QVK5_SYMPI</name>
<feature type="transmembrane region" description="Helical" evidence="2">
    <location>
        <begin position="452"/>
        <end position="473"/>
    </location>
</feature>
<organism evidence="3 4">
    <name type="scientific">Symbiodinium pilosum</name>
    <name type="common">Dinoflagellate</name>
    <dbReference type="NCBI Taxonomy" id="2952"/>
    <lineage>
        <taxon>Eukaryota</taxon>
        <taxon>Sar</taxon>
        <taxon>Alveolata</taxon>
        <taxon>Dinophyceae</taxon>
        <taxon>Suessiales</taxon>
        <taxon>Symbiodiniaceae</taxon>
        <taxon>Symbiodinium</taxon>
    </lineage>
</organism>
<dbReference type="Proteomes" id="UP000649617">
    <property type="component" value="Unassembled WGS sequence"/>
</dbReference>
<reference evidence="3" key="1">
    <citation type="submission" date="2021-02" db="EMBL/GenBank/DDBJ databases">
        <authorList>
            <person name="Dougan E. K."/>
            <person name="Rhodes N."/>
            <person name="Thang M."/>
            <person name="Chan C."/>
        </authorList>
    </citation>
    <scope>NUCLEOTIDE SEQUENCE</scope>
</reference>
<keyword evidence="2" id="KW-1133">Transmembrane helix</keyword>
<dbReference type="OrthoDB" id="419111at2759"/>
<evidence type="ECO:0000256" key="2">
    <source>
        <dbReference type="SAM" id="Phobius"/>
    </source>
</evidence>
<feature type="compositionally biased region" description="Polar residues" evidence="1">
    <location>
        <begin position="610"/>
        <end position="624"/>
    </location>
</feature>
<feature type="region of interest" description="Disordered" evidence="1">
    <location>
        <begin position="595"/>
        <end position="663"/>
    </location>
</feature>
<feature type="transmembrane region" description="Helical" evidence="2">
    <location>
        <begin position="381"/>
        <end position="403"/>
    </location>
</feature>